<gene>
    <name evidence="2" type="ORF">AK812_SmicGene44031</name>
</gene>
<comment type="caution">
    <text evidence="2">The sequence shown here is derived from an EMBL/GenBank/DDBJ whole genome shotgun (WGS) entry which is preliminary data.</text>
</comment>
<protein>
    <submittedName>
        <fullName evidence="2">Uncharacterized protein</fullName>
    </submittedName>
</protein>
<keyword evidence="3" id="KW-1185">Reference proteome</keyword>
<organism evidence="2 3">
    <name type="scientific">Symbiodinium microadriaticum</name>
    <name type="common">Dinoflagellate</name>
    <name type="synonym">Zooxanthella microadriatica</name>
    <dbReference type="NCBI Taxonomy" id="2951"/>
    <lineage>
        <taxon>Eukaryota</taxon>
        <taxon>Sar</taxon>
        <taxon>Alveolata</taxon>
        <taxon>Dinophyceae</taxon>
        <taxon>Suessiales</taxon>
        <taxon>Symbiodiniaceae</taxon>
        <taxon>Symbiodinium</taxon>
    </lineage>
</organism>
<dbReference type="AlphaFoldDB" id="A0A1Q9BZI3"/>
<evidence type="ECO:0000313" key="2">
    <source>
        <dbReference type="EMBL" id="OLP76079.1"/>
    </source>
</evidence>
<keyword evidence="1" id="KW-1133">Transmembrane helix</keyword>
<dbReference type="Proteomes" id="UP000186817">
    <property type="component" value="Unassembled WGS sequence"/>
</dbReference>
<keyword evidence="1" id="KW-0812">Transmembrane</keyword>
<sequence length="329" mass="37136">MALLRVIYDLARMPKASRAGRHRARLASYVLTMLVVLVQDALKVGVKITPMVRLVNLVLLPVFLYLGWHCRSELESNIPLVWHDAHASNLLQIVLFYVIVVFYLFPLLLHGSVEELAESLLINVGGYFAVYLPLMDNQIFLPTLLITVYAVMASTLVVMAGGVQLTAGIKQQLILEPIFFILFRYVLVKLDWATPLQKMLEASPRRRRESSSLPHFERLIDIASSREGRRSLRKVLGMYRLRQDKKEMLIAQFIWMYHAMTTWQLPRNAVQAIFQFLDSAESTFADDSSSIVSPVGVSSIGGGISAATSAMSSVGFLRQRICDAIYRMD</sequence>
<reference evidence="2 3" key="1">
    <citation type="submission" date="2016-02" db="EMBL/GenBank/DDBJ databases">
        <title>Genome analysis of coral dinoflagellate symbionts highlights evolutionary adaptations to a symbiotic lifestyle.</title>
        <authorList>
            <person name="Aranda M."/>
            <person name="Li Y."/>
            <person name="Liew Y.J."/>
            <person name="Baumgarten S."/>
            <person name="Simakov O."/>
            <person name="Wilson M."/>
            <person name="Piel J."/>
            <person name="Ashoor H."/>
            <person name="Bougouffa S."/>
            <person name="Bajic V.B."/>
            <person name="Ryu T."/>
            <person name="Ravasi T."/>
            <person name="Bayer T."/>
            <person name="Micklem G."/>
            <person name="Kim H."/>
            <person name="Bhak J."/>
            <person name="Lajeunesse T.C."/>
            <person name="Voolstra C.R."/>
        </authorList>
    </citation>
    <scope>NUCLEOTIDE SEQUENCE [LARGE SCALE GENOMIC DNA]</scope>
    <source>
        <strain evidence="2 3">CCMP2467</strain>
    </source>
</reference>
<proteinExistence type="predicted"/>
<evidence type="ECO:0000313" key="3">
    <source>
        <dbReference type="Proteomes" id="UP000186817"/>
    </source>
</evidence>
<name>A0A1Q9BZI3_SYMMI</name>
<feature type="transmembrane region" description="Helical" evidence="1">
    <location>
        <begin position="89"/>
        <end position="110"/>
    </location>
</feature>
<feature type="transmembrane region" description="Helical" evidence="1">
    <location>
        <begin position="146"/>
        <end position="167"/>
    </location>
</feature>
<accession>A0A1Q9BZI3</accession>
<feature type="transmembrane region" description="Helical" evidence="1">
    <location>
        <begin position="116"/>
        <end position="134"/>
    </location>
</feature>
<evidence type="ECO:0000256" key="1">
    <source>
        <dbReference type="SAM" id="Phobius"/>
    </source>
</evidence>
<dbReference type="EMBL" id="LSRX01002146">
    <property type="protein sequence ID" value="OLP76079.1"/>
    <property type="molecule type" value="Genomic_DNA"/>
</dbReference>
<feature type="transmembrane region" description="Helical" evidence="1">
    <location>
        <begin position="51"/>
        <end position="68"/>
    </location>
</feature>
<keyword evidence="1" id="KW-0472">Membrane</keyword>
<dbReference type="OrthoDB" id="431827at2759"/>